<organism evidence="1 2">
    <name type="scientific">Dasania phycosphaerae</name>
    <dbReference type="NCBI Taxonomy" id="2950436"/>
    <lineage>
        <taxon>Bacteria</taxon>
        <taxon>Pseudomonadati</taxon>
        <taxon>Pseudomonadota</taxon>
        <taxon>Gammaproteobacteria</taxon>
        <taxon>Cellvibrionales</taxon>
        <taxon>Spongiibacteraceae</taxon>
        <taxon>Dasania</taxon>
    </lineage>
</organism>
<dbReference type="PROSITE" id="PS51257">
    <property type="entry name" value="PROKAR_LIPOPROTEIN"/>
    <property type="match status" value="1"/>
</dbReference>
<proteinExistence type="predicted"/>
<keyword evidence="2" id="KW-1185">Reference proteome</keyword>
<name>A0A9J6RHB1_9GAMM</name>
<dbReference type="EMBL" id="JAPTGG010000001">
    <property type="protein sequence ID" value="MCZ0863844.1"/>
    <property type="molecule type" value="Genomic_DNA"/>
</dbReference>
<comment type="caution">
    <text evidence="1">The sequence shown here is derived from an EMBL/GenBank/DDBJ whole genome shotgun (WGS) entry which is preliminary data.</text>
</comment>
<evidence type="ECO:0008006" key="3">
    <source>
        <dbReference type="Google" id="ProtNLM"/>
    </source>
</evidence>
<reference evidence="1 2" key="1">
    <citation type="submission" date="2022-12" db="EMBL/GenBank/DDBJ databases">
        <title>Dasania phycosphaerae sp. nov., isolated from particulate material of the south coast of Korea.</title>
        <authorList>
            <person name="Jiang Y."/>
        </authorList>
    </citation>
    <scope>NUCLEOTIDE SEQUENCE [LARGE SCALE GENOMIC DNA]</scope>
    <source>
        <strain evidence="1 2">GY-19</strain>
    </source>
</reference>
<gene>
    <name evidence="1" type="ORF">O0V09_01450</name>
</gene>
<evidence type="ECO:0000313" key="1">
    <source>
        <dbReference type="EMBL" id="MCZ0863844.1"/>
    </source>
</evidence>
<evidence type="ECO:0000313" key="2">
    <source>
        <dbReference type="Proteomes" id="UP001069090"/>
    </source>
</evidence>
<accession>A0A9J6RHB1</accession>
<dbReference type="AlphaFoldDB" id="A0A9J6RHB1"/>
<protein>
    <recommendedName>
        <fullName evidence="3">Lipoprotein</fullName>
    </recommendedName>
</protein>
<dbReference type="RefSeq" id="WP_258329991.1">
    <property type="nucleotide sequence ID" value="NZ_JAPTGG010000001.1"/>
</dbReference>
<dbReference type="Proteomes" id="UP001069090">
    <property type="component" value="Unassembled WGS sequence"/>
</dbReference>
<sequence>MLPPFLRCHIRTLLISTGLTIIGCASAPPMDAALKLTRNGQFEQAELALNSAIAEQGKNRLLHRLELGMINHLKGDYQRSTYYFDEAEQLIDNNYTISLSNEVAKLLTGPSLTPYQSQQFENSFVHYYKALNYLKLAQNSDHIDNDYLDSALVEIRKLSHRLEQQRFQTGGYPARPAPGNDEERTATQLLDLFKQALGEPAHSDKLVYRDDAYGHYIAGLLFELAGNADNARISYQRAAQSYQNGFAQQYRLGDRPAQQAWYDVARVMKLDNDPGWQDIAQRHLSSQQRQQLQNLDAQTSDLVIIQHSGTMPRREELNLRLTLDSYSRSLVLWPMPTGSREQQRAQLAWFLMLYSDTSLFDILQNYAVGDVGTVVQGAISKRIPIGMLWRNVEKLNLVKALEFGARVAVPYYPPLQNSVNHSELFINGSKASQLLPAESIMRIALQEQIRRSNTDIQLALTRELTKAIAAQHTADESGAAALGGLLKIVNLLTASADTRNWLTLPNSIQLSRLNLAPGQHQIELKTTLNNGFVVRQKQTLNVVAGRPTLWHTHTYQPVGIASKPL</sequence>